<keyword evidence="1" id="KW-0378">Hydrolase</keyword>
<protein>
    <recommendedName>
        <fullName evidence="1">ATP-dependent DNA helicase</fullName>
        <ecNumber evidence="1">5.6.2.3</ecNumber>
    </recommendedName>
</protein>
<keyword evidence="1" id="KW-0347">Helicase</keyword>
<dbReference type="GO" id="GO:0006310">
    <property type="term" value="P:DNA recombination"/>
    <property type="evidence" value="ECO:0007669"/>
    <property type="project" value="UniProtKB-KW"/>
</dbReference>
<keyword evidence="1" id="KW-0233">DNA recombination</keyword>
<keyword evidence="1" id="KW-0547">Nucleotide-binding</keyword>
<evidence type="ECO:0000259" key="2">
    <source>
        <dbReference type="Pfam" id="PF05970"/>
    </source>
</evidence>
<keyword evidence="4" id="KW-1185">Reference proteome</keyword>
<dbReference type="Proteomes" id="UP000053660">
    <property type="component" value="Unassembled WGS sequence"/>
</dbReference>
<comment type="catalytic activity">
    <reaction evidence="1">
        <text>ATP + H2O = ADP + phosphate + H(+)</text>
        <dbReference type="Rhea" id="RHEA:13065"/>
        <dbReference type="ChEBI" id="CHEBI:15377"/>
        <dbReference type="ChEBI" id="CHEBI:15378"/>
        <dbReference type="ChEBI" id="CHEBI:30616"/>
        <dbReference type="ChEBI" id="CHEBI:43474"/>
        <dbReference type="ChEBI" id="CHEBI:456216"/>
        <dbReference type="EC" id="5.6.2.3"/>
    </reaction>
</comment>
<keyword evidence="1" id="KW-0067">ATP-binding</keyword>
<sequence>MVLGGDFRQVLPIIERGRDCDMVDACMKNSHLWRSFRVHHLSLKMRARQSGPLWCDFLMSVGNGEAEQDDSGRVKLPSEMISGGDLIGEVFGEQLCHPDSLSERAILAPHNVDAYRINEEALN</sequence>
<reference evidence="3 4" key="1">
    <citation type="submission" date="2014-03" db="EMBL/GenBank/DDBJ databases">
        <title>Draft genome of the hookworm Oesophagostomum dentatum.</title>
        <authorList>
            <person name="Mitreva M."/>
        </authorList>
    </citation>
    <scope>NUCLEOTIDE SEQUENCE [LARGE SCALE GENOMIC DNA]</scope>
    <source>
        <strain evidence="3 4">OD-Hann</strain>
    </source>
</reference>
<evidence type="ECO:0000256" key="1">
    <source>
        <dbReference type="RuleBase" id="RU363044"/>
    </source>
</evidence>
<dbReference type="PANTHER" id="PTHR10492">
    <property type="match status" value="1"/>
</dbReference>
<evidence type="ECO:0000313" key="4">
    <source>
        <dbReference type="Proteomes" id="UP000053660"/>
    </source>
</evidence>
<dbReference type="AlphaFoldDB" id="A0A0B1S001"/>
<dbReference type="GO" id="GO:0000723">
    <property type="term" value="P:telomere maintenance"/>
    <property type="evidence" value="ECO:0007669"/>
    <property type="project" value="InterPro"/>
</dbReference>
<proteinExistence type="inferred from homology"/>
<dbReference type="GO" id="GO:0043139">
    <property type="term" value="F:5'-3' DNA helicase activity"/>
    <property type="evidence" value="ECO:0007669"/>
    <property type="project" value="UniProtKB-EC"/>
</dbReference>
<comment type="cofactor">
    <cofactor evidence="1">
        <name>Mg(2+)</name>
        <dbReference type="ChEBI" id="CHEBI:18420"/>
    </cofactor>
</comment>
<gene>
    <name evidence="3" type="ORF">OESDEN_23159</name>
</gene>
<comment type="similarity">
    <text evidence="1">Belongs to the helicase family.</text>
</comment>
<dbReference type="OrthoDB" id="5862225at2759"/>
<name>A0A0B1S001_OESDE</name>
<keyword evidence="1" id="KW-0234">DNA repair</keyword>
<evidence type="ECO:0000313" key="3">
    <source>
        <dbReference type="EMBL" id="KHJ77221.1"/>
    </source>
</evidence>
<keyword evidence="1" id="KW-0227">DNA damage</keyword>
<feature type="non-terminal residue" evidence="3">
    <location>
        <position position="123"/>
    </location>
</feature>
<feature type="domain" description="DNA helicase Pif1-like DEAD-box helicase" evidence="2">
    <location>
        <begin position="1"/>
        <end position="50"/>
    </location>
</feature>
<dbReference type="GO" id="GO:0016887">
    <property type="term" value="F:ATP hydrolysis activity"/>
    <property type="evidence" value="ECO:0007669"/>
    <property type="project" value="RHEA"/>
</dbReference>
<organism evidence="3 4">
    <name type="scientific">Oesophagostomum dentatum</name>
    <name type="common">Nodular worm</name>
    <dbReference type="NCBI Taxonomy" id="61180"/>
    <lineage>
        <taxon>Eukaryota</taxon>
        <taxon>Metazoa</taxon>
        <taxon>Ecdysozoa</taxon>
        <taxon>Nematoda</taxon>
        <taxon>Chromadorea</taxon>
        <taxon>Rhabditida</taxon>
        <taxon>Rhabditina</taxon>
        <taxon>Rhabditomorpha</taxon>
        <taxon>Strongyloidea</taxon>
        <taxon>Strongylidae</taxon>
        <taxon>Oesophagostomum</taxon>
    </lineage>
</organism>
<dbReference type="InterPro" id="IPR010285">
    <property type="entry name" value="DNA_helicase_pif1-like_DEAD"/>
</dbReference>
<dbReference type="EC" id="5.6.2.3" evidence="1"/>
<dbReference type="PANTHER" id="PTHR10492:SF57">
    <property type="entry name" value="ATP-DEPENDENT DNA HELICASE"/>
    <property type="match status" value="1"/>
</dbReference>
<dbReference type="Pfam" id="PF05970">
    <property type="entry name" value="PIF1"/>
    <property type="match status" value="1"/>
</dbReference>
<dbReference type="EMBL" id="KN610977">
    <property type="protein sequence ID" value="KHJ77221.1"/>
    <property type="molecule type" value="Genomic_DNA"/>
</dbReference>
<accession>A0A0B1S001</accession>
<dbReference type="GO" id="GO:0005524">
    <property type="term" value="F:ATP binding"/>
    <property type="evidence" value="ECO:0007669"/>
    <property type="project" value="UniProtKB-KW"/>
</dbReference>
<dbReference type="GO" id="GO:0006281">
    <property type="term" value="P:DNA repair"/>
    <property type="evidence" value="ECO:0007669"/>
    <property type="project" value="UniProtKB-KW"/>
</dbReference>